<evidence type="ECO:0000256" key="1">
    <source>
        <dbReference type="SAM" id="Phobius"/>
    </source>
</evidence>
<gene>
    <name evidence="3" type="ORF">RIF29_06667</name>
</gene>
<feature type="transmembrane region" description="Helical" evidence="1">
    <location>
        <begin position="40"/>
        <end position="62"/>
    </location>
</feature>
<name>A0AAN9J3R1_CROPI</name>
<dbReference type="EMBL" id="JAYWIO010000001">
    <property type="protein sequence ID" value="KAK7291487.1"/>
    <property type="molecule type" value="Genomic_DNA"/>
</dbReference>
<keyword evidence="1" id="KW-1133">Transmembrane helix</keyword>
<dbReference type="GO" id="GO:0009626">
    <property type="term" value="P:plant-type hypersensitive response"/>
    <property type="evidence" value="ECO:0007669"/>
    <property type="project" value="TreeGrafter"/>
</dbReference>
<dbReference type="Proteomes" id="UP001372338">
    <property type="component" value="Unassembled WGS sequence"/>
</dbReference>
<feature type="domain" description="MACPF" evidence="2">
    <location>
        <begin position="197"/>
        <end position="297"/>
    </location>
</feature>
<proteinExistence type="predicted"/>
<evidence type="ECO:0000313" key="4">
    <source>
        <dbReference type="Proteomes" id="UP001372338"/>
    </source>
</evidence>
<dbReference type="GO" id="GO:0005886">
    <property type="term" value="C:plasma membrane"/>
    <property type="evidence" value="ECO:0007669"/>
    <property type="project" value="TreeGrafter"/>
</dbReference>
<accession>A0AAN9J3R1</accession>
<dbReference type="PANTHER" id="PTHR33199">
    <property type="entry name" value="MACPF DOMAIN-CONTAINING PROTEIN CAD1"/>
    <property type="match status" value="1"/>
</dbReference>
<dbReference type="PANTHER" id="PTHR33199:SF6">
    <property type="entry name" value="MACPF DOMAIN PROTEIN"/>
    <property type="match status" value="1"/>
</dbReference>
<dbReference type="InterPro" id="IPR020864">
    <property type="entry name" value="MACPF"/>
</dbReference>
<reference evidence="3 4" key="1">
    <citation type="submission" date="2024-01" db="EMBL/GenBank/DDBJ databases">
        <title>The genomes of 5 underutilized Papilionoideae crops provide insights into root nodulation and disease resistanc.</title>
        <authorList>
            <person name="Yuan L."/>
        </authorList>
    </citation>
    <scope>NUCLEOTIDE SEQUENCE [LARGE SCALE GENOMIC DNA]</scope>
    <source>
        <strain evidence="3">ZHUSHIDOU_FW_LH</strain>
        <tissue evidence="3">Leaf</tissue>
    </source>
</reference>
<evidence type="ECO:0000259" key="2">
    <source>
        <dbReference type="Pfam" id="PF01823"/>
    </source>
</evidence>
<evidence type="ECO:0000313" key="3">
    <source>
        <dbReference type="EMBL" id="KAK7291487.1"/>
    </source>
</evidence>
<dbReference type="GO" id="GO:2000031">
    <property type="term" value="P:regulation of salicylic acid mediated signaling pathway"/>
    <property type="evidence" value="ECO:0007669"/>
    <property type="project" value="InterPro"/>
</dbReference>
<organism evidence="3 4">
    <name type="scientific">Crotalaria pallida</name>
    <name type="common">Smooth rattlebox</name>
    <name type="synonym">Crotalaria striata</name>
    <dbReference type="NCBI Taxonomy" id="3830"/>
    <lineage>
        <taxon>Eukaryota</taxon>
        <taxon>Viridiplantae</taxon>
        <taxon>Streptophyta</taxon>
        <taxon>Embryophyta</taxon>
        <taxon>Tracheophyta</taxon>
        <taxon>Spermatophyta</taxon>
        <taxon>Magnoliopsida</taxon>
        <taxon>eudicotyledons</taxon>
        <taxon>Gunneridae</taxon>
        <taxon>Pentapetalae</taxon>
        <taxon>rosids</taxon>
        <taxon>fabids</taxon>
        <taxon>Fabales</taxon>
        <taxon>Fabaceae</taxon>
        <taxon>Papilionoideae</taxon>
        <taxon>50 kb inversion clade</taxon>
        <taxon>genistoids sensu lato</taxon>
        <taxon>core genistoids</taxon>
        <taxon>Crotalarieae</taxon>
        <taxon>Crotalaria</taxon>
    </lineage>
</organism>
<dbReference type="InterPro" id="IPR044663">
    <property type="entry name" value="CAD1/NSL1-like"/>
</dbReference>
<comment type="caution">
    <text evidence="3">The sequence shown here is derived from an EMBL/GenBank/DDBJ whole genome shotgun (WGS) entry which is preliminary data.</text>
</comment>
<sequence length="593" mass="66841">MSNVGQRVPHHQNPFFLCNLVDVDLCAYITNTTAPPSSLLFFYCQLHSLLFSFILSPIYILFGNSAHRCCYLFHFAESKKVCGEEIKMSESDKEKGLDGAQCLVEAAINSIGLGFDICCDLSLEYCKARLMKIDNEDQVRNVKLPGGIFIPNVPISIKCHDFRGSRNKLFSDALFFDQMSELFNQELSLSGKTPTGHFNAAFGLSGVWHRDAADTKTLAFAGYSITLCKIACEKSKLVLCDHVKHDVPPSWDPAALARFIEKYGTHVLVGLKVGGTDIIYAKQPNHSPLQPADVQKQWREITDKFFIFMAERYDTNDESFNWKKKVQGVEFICKRKGGNKPPLDNLHQFLEFQLRRRWAPVIRELAFGPGRRPKKTASSNFGFRGPNLYVNTTPVDVGKKLVTGLRLSLEGKKSNHLAIHLQHLPSLPKAFHFEDVPDAYEPAYVDRMYYEGFRFKSFSHCCTAPICSENENSVVTGAHFEIRDDDHKKVLFLILHFSDVAGATRMRTEWDHSPSLITKFPTFSSFDLPSISYLPNPQPDTPKLSRFVDTTEITRGPQDLPGYWVVSGAKLSVAGGKITLVVKYSLLKIENTK</sequence>
<keyword evidence="1" id="KW-0812">Transmembrane</keyword>
<dbReference type="Pfam" id="PF01823">
    <property type="entry name" value="MACPF"/>
    <property type="match status" value="1"/>
</dbReference>
<dbReference type="AlphaFoldDB" id="A0AAN9J3R1"/>
<protein>
    <recommendedName>
        <fullName evidence="2">MACPF domain-containing protein</fullName>
    </recommendedName>
</protein>
<keyword evidence="1" id="KW-0472">Membrane</keyword>
<keyword evidence="4" id="KW-1185">Reference proteome</keyword>